<sequence length="280" mass="31927">MPAFGGLSPLSSSTSACVVPTIEEHETTYQYEPIVADEELRVLLLEPGVFEEPLVGSLLVRKIGELTYRDFDWVPQGDGNEWDCVSYCWGPQKDYTYFSCDGRPLRITTTVEDMLKHLRELFIPRYLWIDAICINQADNTEKSLQVLSMGKIYSIASNVVVWLGPATDQDRIDDLLPIFDDPDVEEHAFGVPAMPIDSVSFAFPSLDAFFSRGWFKRRWILQEVVLSRELTVQCGRLEFTWQSLKHSADVRLDHEDNFHWSAGTQEAAKQITMLDGQTNH</sequence>
<dbReference type="PANTHER" id="PTHR24148:SF64">
    <property type="entry name" value="HETEROKARYON INCOMPATIBILITY DOMAIN-CONTAINING PROTEIN"/>
    <property type="match status" value="1"/>
</dbReference>
<proteinExistence type="predicted"/>
<evidence type="ECO:0000313" key="2">
    <source>
        <dbReference type="EMBL" id="RYN39491.1"/>
    </source>
</evidence>
<reference evidence="3" key="1">
    <citation type="journal article" date="2019" name="bioRxiv">
        <title>Genomics, evolutionary history and diagnostics of the Alternaria alternata species group including apple and Asian pear pathotypes.</title>
        <authorList>
            <person name="Armitage A.D."/>
            <person name="Cockerton H.M."/>
            <person name="Sreenivasaprasad S."/>
            <person name="Woodhall J.W."/>
            <person name="Lane C.R."/>
            <person name="Harrison R.J."/>
            <person name="Clarkson J.P."/>
        </authorList>
    </citation>
    <scope>NUCLEOTIDE SEQUENCE [LARGE SCALE GENOMIC DNA]</scope>
    <source>
        <strain evidence="3">FERA 1082</strain>
    </source>
</reference>
<name>A0A4Q4M356_9PLEO</name>
<dbReference type="InterPro" id="IPR052895">
    <property type="entry name" value="HetReg/Transcr_Mod"/>
</dbReference>
<dbReference type="InterPro" id="IPR010730">
    <property type="entry name" value="HET"/>
</dbReference>
<evidence type="ECO:0000259" key="1">
    <source>
        <dbReference type="Pfam" id="PF06985"/>
    </source>
</evidence>
<comment type="caution">
    <text evidence="2">The sequence shown here is derived from an EMBL/GenBank/DDBJ whole genome shotgun (WGS) entry which is preliminary data.</text>
</comment>
<dbReference type="Pfam" id="PF06985">
    <property type="entry name" value="HET"/>
    <property type="match status" value="1"/>
</dbReference>
<dbReference type="AlphaFoldDB" id="A0A4Q4M356"/>
<organism evidence="2 3">
    <name type="scientific">Alternaria tenuissima</name>
    <dbReference type="NCBI Taxonomy" id="119927"/>
    <lineage>
        <taxon>Eukaryota</taxon>
        <taxon>Fungi</taxon>
        <taxon>Dikarya</taxon>
        <taxon>Ascomycota</taxon>
        <taxon>Pezizomycotina</taxon>
        <taxon>Dothideomycetes</taxon>
        <taxon>Pleosporomycetidae</taxon>
        <taxon>Pleosporales</taxon>
        <taxon>Pleosporineae</taxon>
        <taxon>Pleosporaceae</taxon>
        <taxon>Alternaria</taxon>
        <taxon>Alternaria sect. Alternaria</taxon>
        <taxon>Alternaria alternata complex</taxon>
    </lineage>
</organism>
<dbReference type="PANTHER" id="PTHR24148">
    <property type="entry name" value="ANKYRIN REPEAT DOMAIN-CONTAINING PROTEIN 39 HOMOLOG-RELATED"/>
    <property type="match status" value="1"/>
</dbReference>
<protein>
    <recommendedName>
        <fullName evidence="1">Heterokaryon incompatibility domain-containing protein</fullName>
    </recommendedName>
</protein>
<gene>
    <name evidence="2" type="ORF">AA0114_g11242</name>
</gene>
<feature type="domain" description="Heterokaryon incompatibility" evidence="1">
    <location>
        <begin position="82"/>
        <end position="223"/>
    </location>
</feature>
<evidence type="ECO:0000313" key="3">
    <source>
        <dbReference type="Proteomes" id="UP000292402"/>
    </source>
</evidence>
<dbReference type="EMBL" id="PDXA01000057">
    <property type="protein sequence ID" value="RYN39491.1"/>
    <property type="molecule type" value="Genomic_DNA"/>
</dbReference>
<accession>A0A4Q4M356</accession>
<dbReference type="Proteomes" id="UP000292402">
    <property type="component" value="Unassembled WGS sequence"/>
</dbReference>